<dbReference type="Gene3D" id="3.90.550.10">
    <property type="entry name" value="Spore Coat Polysaccharide Biosynthesis Protein SpsA, Chain A"/>
    <property type="match status" value="1"/>
</dbReference>
<dbReference type="Pfam" id="PF00483">
    <property type="entry name" value="NTP_transferase"/>
    <property type="match status" value="1"/>
</dbReference>
<dbReference type="InterPro" id="IPR005835">
    <property type="entry name" value="NTP_transferase_dom"/>
</dbReference>
<dbReference type="PANTHER" id="PTHR22572">
    <property type="entry name" value="SUGAR-1-PHOSPHATE GUANYL TRANSFERASE"/>
    <property type="match status" value="1"/>
</dbReference>
<dbReference type="CDD" id="cd06422">
    <property type="entry name" value="NTP_transferase_like_1"/>
    <property type="match status" value="1"/>
</dbReference>
<sequence>MKALILAAGLGQRLRPITLTKPKPLVIVAGKPLIVHHIERLAAAGVRDIVINYSWLGEKITAALDNGEQWGVRISYSAEAEPLETGGGVFKAIPLLTNDVTDGLFIVINGDVFSDYPIDNLPSRINGLAHLVMVDNPKFKVQGDFSLVAGRVDENGEELLTFSGISVLSAGLFKDCEHGIFPLAPLLRRAMSQGNVSGEYYNGYWTDVGTISRLQTLEYYLSSGLS</sequence>
<dbReference type="AlphaFoldDB" id="A0AA90SM65"/>
<keyword evidence="3" id="KW-1185">Reference proteome</keyword>
<dbReference type="InterPro" id="IPR050486">
    <property type="entry name" value="Mannose-1P_guanyltransferase"/>
</dbReference>
<accession>A0AA90SM65</accession>
<dbReference type="SUPFAM" id="SSF53448">
    <property type="entry name" value="Nucleotide-diphospho-sugar transferases"/>
    <property type="match status" value="1"/>
</dbReference>
<feature type="domain" description="Nucleotidyl transferase" evidence="1">
    <location>
        <begin position="2"/>
        <end position="120"/>
    </location>
</feature>
<reference evidence="2 3" key="1">
    <citation type="journal article" date="2023" name="bioRxiv">
        <title>An intranuclear bacterial parasite of deep-sea mussels expresses apoptosis inhibitors acquired from its host.</title>
        <authorList>
            <person name="Gonzalez Porras M.A."/>
            <person name="Assie A."/>
            <person name="Tietjen M."/>
            <person name="Violette M."/>
            <person name="Kleiner M."/>
            <person name="Gruber-Vodicka H."/>
            <person name="Dubilier N."/>
            <person name="Leisch N."/>
        </authorList>
    </citation>
    <scope>NUCLEOTIDE SEQUENCE [LARGE SCALE GENOMIC DNA]</scope>
    <source>
        <strain evidence="2">IAP13</strain>
    </source>
</reference>
<evidence type="ECO:0000259" key="1">
    <source>
        <dbReference type="Pfam" id="PF00483"/>
    </source>
</evidence>
<dbReference type="Proteomes" id="UP001178148">
    <property type="component" value="Unassembled WGS sequence"/>
</dbReference>
<evidence type="ECO:0000313" key="2">
    <source>
        <dbReference type="EMBL" id="MDP0588556.1"/>
    </source>
</evidence>
<proteinExistence type="predicted"/>
<gene>
    <name evidence="2" type="ORF">QS748_04945</name>
</gene>
<dbReference type="NCBIfam" id="NF045761">
    <property type="entry name" value="NAMPUrTaseMurU"/>
    <property type="match status" value="1"/>
</dbReference>
<organism evidence="2 3">
    <name type="scientific">Candidatus Endonucleibacter bathymodioli</name>
    <dbReference type="NCBI Taxonomy" id="539814"/>
    <lineage>
        <taxon>Bacteria</taxon>
        <taxon>Pseudomonadati</taxon>
        <taxon>Pseudomonadota</taxon>
        <taxon>Gammaproteobacteria</taxon>
        <taxon>Oceanospirillales</taxon>
        <taxon>Endozoicomonadaceae</taxon>
        <taxon>Candidatus Endonucleibacter</taxon>
    </lineage>
</organism>
<dbReference type="InterPro" id="IPR029044">
    <property type="entry name" value="Nucleotide-diphossugar_trans"/>
</dbReference>
<name>A0AA90SM65_9GAMM</name>
<comment type="caution">
    <text evidence="2">The sequence shown here is derived from an EMBL/GenBank/DDBJ whole genome shotgun (WGS) entry which is preliminary data.</text>
</comment>
<protein>
    <submittedName>
        <fullName evidence="2">Nucleotidyltransferase family protein</fullName>
    </submittedName>
</protein>
<dbReference type="InterPro" id="IPR054790">
    <property type="entry name" value="MurU"/>
</dbReference>
<dbReference type="EMBL" id="JASXSV010000005">
    <property type="protein sequence ID" value="MDP0588556.1"/>
    <property type="molecule type" value="Genomic_DNA"/>
</dbReference>
<evidence type="ECO:0000313" key="3">
    <source>
        <dbReference type="Proteomes" id="UP001178148"/>
    </source>
</evidence>